<comment type="caution">
    <text evidence="1">The sequence shown here is derived from an EMBL/GenBank/DDBJ whole genome shotgun (WGS) entry which is preliminary data.</text>
</comment>
<gene>
    <name evidence="1" type="ORF">LPJ66_000590</name>
</gene>
<evidence type="ECO:0000313" key="2">
    <source>
        <dbReference type="Proteomes" id="UP001150581"/>
    </source>
</evidence>
<dbReference type="Proteomes" id="UP001150581">
    <property type="component" value="Unassembled WGS sequence"/>
</dbReference>
<evidence type="ECO:0000313" key="1">
    <source>
        <dbReference type="EMBL" id="KAJ1901677.1"/>
    </source>
</evidence>
<organism evidence="1 2">
    <name type="scientific">Kickxella alabastrina</name>
    <dbReference type="NCBI Taxonomy" id="61397"/>
    <lineage>
        <taxon>Eukaryota</taxon>
        <taxon>Fungi</taxon>
        <taxon>Fungi incertae sedis</taxon>
        <taxon>Zoopagomycota</taxon>
        <taxon>Kickxellomycotina</taxon>
        <taxon>Kickxellomycetes</taxon>
        <taxon>Kickxellales</taxon>
        <taxon>Kickxellaceae</taxon>
        <taxon>Kickxella</taxon>
    </lineage>
</organism>
<reference evidence="1" key="1">
    <citation type="submission" date="2022-07" db="EMBL/GenBank/DDBJ databases">
        <title>Phylogenomic reconstructions and comparative analyses of Kickxellomycotina fungi.</title>
        <authorList>
            <person name="Reynolds N.K."/>
            <person name="Stajich J.E."/>
            <person name="Barry K."/>
            <person name="Grigoriev I.V."/>
            <person name="Crous P."/>
            <person name="Smith M.E."/>
        </authorList>
    </citation>
    <scope>NUCLEOTIDE SEQUENCE</scope>
    <source>
        <strain evidence="1">Benny 63K</strain>
    </source>
</reference>
<sequence length="836" mass="88946">MASAATMHNTTAAAADIATTASSSAPGTPKHTIGGSKLSTENANTFSPLSSSTITISSLGLSLELGTPINGLTLVNDPATKTPATDIFDQGGQYITDMDEGFDHHDDAAHDLAIRRLSCNANINRDSFSSSMSSTASDSSSNGSIIMPSITMRSVSADYSRVYGMQMRNLPPRTNSNTRQAISFATSRNQPTDAELVLSQGFDEQEPLPANTVVAVEVATPAELVEPAEYSKTDVVHRSLAKKLLHPLSWMQPTGAVAAAGDSQVSRAKDATNLNVDAPSTAAISQLQGGSVALRNCIQRKSMAAVRQNDVSQLFQDISSSGEATAETSNPNISQTAAPVVKLISNNTVGTAEPLLKSRRPQQSAVPSKSLDIGRSAVTSRLCGPLSRHAMQRSKASEAPNINSATEPDAMGPARFQALPRSLVSRFGFSNILALRRQPGDLRFIIAPHPRFSEVVEVIDCDEMAPVYRKVSRSGKSWHETFHEVDPEDSGHGLGALRGYDNVATLADTVIMSDYEMASALGLPYPGAAFANYGSMYSGSGYTSPRNSDLYYSGAKGGNISRRTLAGNAAASCVTFQSSSVSSSVADNNRRMMNQDAGTNGFGIASAMGLSNQSTASFLNPSTARILRASASMGMYGLSSVGSGENASFDKGLLWEALTPYPNQFPLHIKGARTIEDSISLASLVLDRHLFCYRFQLGANKMRWTAKRTRKHQLALQCFVRSALVAEVFVDYERGYSPYSVSNAKGQKKNTVAPQQFASNSSSRTSTPAGADILTSSINNSAETATDLMSALPNDGSYPIITILPVAFTQLSAFDSDIVESFIVFTGMQMLECLHV</sequence>
<name>A0ACC1IVL7_9FUNG</name>
<protein>
    <submittedName>
        <fullName evidence="1">Uncharacterized protein</fullName>
    </submittedName>
</protein>
<dbReference type="EMBL" id="JANBPG010000019">
    <property type="protein sequence ID" value="KAJ1901677.1"/>
    <property type="molecule type" value="Genomic_DNA"/>
</dbReference>
<proteinExistence type="predicted"/>
<accession>A0ACC1IVL7</accession>
<keyword evidence="2" id="KW-1185">Reference proteome</keyword>